<proteinExistence type="predicted"/>
<evidence type="ECO:0000256" key="1">
    <source>
        <dbReference type="SAM" id="Coils"/>
    </source>
</evidence>
<dbReference type="InterPro" id="IPR039567">
    <property type="entry name" value="Gly-zipper"/>
</dbReference>
<dbReference type="KEGG" id="mtim:DIR46_07450"/>
<feature type="domain" description="DUF4214" evidence="3">
    <location>
        <begin position="1241"/>
        <end position="1284"/>
    </location>
</feature>
<dbReference type="RefSeq" id="WP_109344672.1">
    <property type="nucleotide sequence ID" value="NZ_CP029343.1"/>
</dbReference>
<dbReference type="OrthoDB" id="8695541at2"/>
<feature type="coiled-coil region" evidence="1">
    <location>
        <begin position="1389"/>
        <end position="1416"/>
    </location>
</feature>
<feature type="domain" description="Glycine zipper" evidence="2">
    <location>
        <begin position="711"/>
        <end position="747"/>
    </location>
</feature>
<dbReference type="InterPro" id="IPR025282">
    <property type="entry name" value="DUF4214"/>
</dbReference>
<name>A0A2S2DG25_9BURK</name>
<accession>A0A2S2DG25</accession>
<gene>
    <name evidence="4" type="ORF">DIR46_07450</name>
</gene>
<protein>
    <recommendedName>
        <fullName evidence="6">DUF4214 domain-containing protein</fullName>
    </recommendedName>
</protein>
<evidence type="ECO:0000259" key="3">
    <source>
        <dbReference type="Pfam" id="PF13946"/>
    </source>
</evidence>
<feature type="coiled-coil region" evidence="1">
    <location>
        <begin position="1174"/>
        <end position="1208"/>
    </location>
</feature>
<dbReference type="Pfam" id="PF13488">
    <property type="entry name" value="Gly-zipper_Omp"/>
    <property type="match status" value="1"/>
</dbReference>
<feature type="coiled-coil region" evidence="1">
    <location>
        <begin position="1012"/>
        <end position="1040"/>
    </location>
</feature>
<dbReference type="EMBL" id="CP029343">
    <property type="protein sequence ID" value="AWL04287.1"/>
    <property type="molecule type" value="Genomic_DNA"/>
</dbReference>
<reference evidence="4 5" key="1">
    <citation type="submission" date="2018-05" db="EMBL/GenBank/DDBJ databases">
        <title>Complete genome sequence of Massilia oculi sp. nov. CCUG 43427T (=DSM 26321T), the type strain of M. oculi, and comparison with genome sequences of other Massilia strains.</title>
        <authorList>
            <person name="Zhu B."/>
        </authorList>
    </citation>
    <scope>NUCLEOTIDE SEQUENCE [LARGE SCALE GENOMIC DNA]</scope>
    <source>
        <strain evidence="4 5">CCUG 43427</strain>
    </source>
</reference>
<evidence type="ECO:0000313" key="4">
    <source>
        <dbReference type="EMBL" id="AWL04287.1"/>
    </source>
</evidence>
<organism evidence="4 5">
    <name type="scientific">Massilia oculi</name>
    <dbReference type="NCBI Taxonomy" id="945844"/>
    <lineage>
        <taxon>Bacteria</taxon>
        <taxon>Pseudomonadati</taxon>
        <taxon>Pseudomonadota</taxon>
        <taxon>Betaproteobacteria</taxon>
        <taxon>Burkholderiales</taxon>
        <taxon>Oxalobacteraceae</taxon>
        <taxon>Telluria group</taxon>
        <taxon>Massilia</taxon>
    </lineage>
</organism>
<evidence type="ECO:0008006" key="6">
    <source>
        <dbReference type="Google" id="ProtNLM"/>
    </source>
</evidence>
<dbReference type="Proteomes" id="UP000245820">
    <property type="component" value="Chromosome"/>
</dbReference>
<dbReference type="Pfam" id="PF13946">
    <property type="entry name" value="DUF4214"/>
    <property type="match status" value="1"/>
</dbReference>
<evidence type="ECO:0000313" key="5">
    <source>
        <dbReference type="Proteomes" id="UP000245820"/>
    </source>
</evidence>
<sequence length="1448" mass="150126">MSESRVIITAVADRAISEFRRFREQATDALETVSQAGGVIGGVLGAVGASLSIAAFTGWIKGAIDATDAASDLSQRIGVAVEDLAGLELAFQMGGMEASALEGAMTKLSKQIVDNGDAFAKLGISSKNLDGSFKSNKDMLYELADEFAGMEEGVQKVALAQEVFGKSGAAMLPLLNGGSEGLREMDAMARQLGLSLSEEAVEQAGSFNDTLDLLMLGTQGVARGVAAELLPTLSTLAGQFLKTATQGDTLRNTAQFLASGLKLLYTVGVGIVEVFSTVGKTLGAGAAQLVAFIQGDFKMAAEIGRQWQADIGKSWSDTASSIAAAWGASGDASVEEMAAIVRHGTVLGKSAAEIAAETKKLNQEQQAQAKLLAELSGLSGTFSQEWEALSKAYANGTISVDQLTKAQADLLAKQPAIKAANDAAAKAAADEKKLLDEATAAVDRDIDGIVKQTDALELKIRTYGMLPEAITDVQIAELEAAKQSLALSDAGVADIQRRIDALKGLRNAQAAATVHDAEIEAVKKLADEGKRMAETIESSLTDALLRGFENGKGFAENLVDTLKNMFNTLVLRPVIQGVLQPVSGTLNGLGQSVLNQFGLGAAPGAAGAGSGGIGSTISSVKGIYDAMQGGFAALGDTVAGFAQNIMSSMGYTPLASQGLATAGGQALTPVAQGLGTAAGIAGGVVGGVMGGRAISNGFSALGGSGNSTVNAGAAIGAAVGTIVGPLGTALGSLVGGLLGGAVNRMFGHKPKEVVGSNLAGTLGESGFDGKVIQEWKQKGGWFRSDKSGFDRVDVAPEMDQALSDAYGVMKVTTRAFAEALGADATSIASRTDALNIAIGKTDAETQANITAYFEGLANTMATDLIPELVNFQLKGEAASATLQRLATNYAVVDDALTGIGMAFGQVGIASLGARERLLEAAGGLDSFSANTAYFHQNFLTQGERNAPVLKLVTEQLAALGYVDVDTREEFKNIVLGLDLATEAGAKQFSALMNLQAGFAQLYPTTESLTAAIREQEAAAARTAEEQRRAAEETRQAALSVAAGLLAGVDGAYDVLQQVTARQIAALQEDIEIRSASVAKLKSLTSALRSAFDGMQTAEQQEASRVNARSELAAVLALARAGGTLPDPDALQRTLANLGRGPSMDSFSSYLDYQREVFSTQVDLDALADLSDAALSVEERSLKALEEQVRRYESMLQHEQEQIAELKGLRTIGLSIADALKALHGAMLAAQQNPVVSAGAAINNAYQTHLGRAPDAAGLEWWKNAAAGGTPVSQIVDGIANSTEADLNRLYESVLGRAPDAEGLAFWMKAYGPNMDAAEKADFLNVAKGTDEYKKRNTVPGFAAGGMHTGGLRLVGENGPELEVTGPARIWSNQQTADMLGGTRSDNNDGAALAAEIRALREEVRQLREANSAENRAIAKSAQATAEHLDAAIYGDTPLAMKVVSDDRS</sequence>
<evidence type="ECO:0000259" key="2">
    <source>
        <dbReference type="Pfam" id="PF13488"/>
    </source>
</evidence>
<keyword evidence="5" id="KW-1185">Reference proteome</keyword>
<keyword evidence="1" id="KW-0175">Coiled coil</keyword>